<name>A0A0E3I942_9CAUD</name>
<dbReference type="Proteomes" id="UP000185284">
    <property type="component" value="Segment"/>
</dbReference>
<evidence type="ECO:0000313" key="1">
    <source>
        <dbReference type="EMBL" id="AIX20466.1"/>
    </source>
</evidence>
<evidence type="ECO:0000313" key="4">
    <source>
        <dbReference type="Proteomes" id="UP000033005"/>
    </source>
</evidence>
<organism evidence="3 4">
    <name type="scientific">Synechococcus phage ACG-2014e</name>
    <dbReference type="NCBI Taxonomy" id="1493510"/>
    <lineage>
        <taxon>Viruses</taxon>
        <taxon>Duplodnaviria</taxon>
        <taxon>Heunggongvirae</taxon>
        <taxon>Uroviricota</taxon>
        <taxon>Caudoviricetes</taxon>
        <taxon>Pantevenvirales</taxon>
        <taxon>Kyanoviridae</taxon>
        <taxon>Chalconvirus</taxon>
        <taxon>Chalconvirus acg2014e</taxon>
    </lineage>
</organism>
<accession>A0A0E3I942</accession>
<dbReference type="EMBL" id="KJ019054">
    <property type="protein sequence ID" value="AIX20466.1"/>
    <property type="molecule type" value="Genomic_DNA"/>
</dbReference>
<dbReference type="RefSeq" id="YP_009134505.1">
    <property type="nucleotide sequence ID" value="NC_026928.1"/>
</dbReference>
<gene>
    <name evidence="3" type="ORF">Syn7803C2_3</name>
    <name evidence="1" type="ORF">Syn7803C85_3</name>
    <name evidence="2" type="ORF">Syn7803US33_3</name>
</gene>
<dbReference type="Proteomes" id="UP000033005">
    <property type="component" value="Segment"/>
</dbReference>
<proteinExistence type="predicted"/>
<dbReference type="EMBL" id="KJ019094">
    <property type="protein sequence ID" value="AIX29684.1"/>
    <property type="molecule type" value="Genomic_DNA"/>
</dbReference>
<dbReference type="OrthoDB" id="18616at10239"/>
<evidence type="ECO:0000313" key="5">
    <source>
        <dbReference type="Proteomes" id="UP000185283"/>
    </source>
</evidence>
<dbReference type="GeneID" id="24172147"/>
<evidence type="ECO:0000313" key="3">
    <source>
        <dbReference type="EMBL" id="AIX44922.1"/>
    </source>
</evidence>
<keyword evidence="5" id="KW-1185">Reference proteome</keyword>
<evidence type="ECO:0000313" key="2">
    <source>
        <dbReference type="EMBL" id="AIX29684.1"/>
    </source>
</evidence>
<reference evidence="4 5" key="1">
    <citation type="submission" date="2013-12" db="EMBL/GenBank/DDBJ databases">
        <title>Ecological redundancy of diverse viral populations within a natural community.</title>
        <authorList>
            <person name="Gregory A.C."/>
            <person name="LaButti K."/>
            <person name="Copeland A."/>
            <person name="Woyke T."/>
            <person name="Sullivan M.B."/>
        </authorList>
    </citation>
    <scope>NUCLEOTIDE SEQUENCE [LARGE SCALE GENOMIC DNA]</scope>
    <source>
        <strain evidence="3">Syn7803C2</strain>
        <strain evidence="1">Syn7803C85</strain>
        <strain evidence="2">Syn7803US33</strain>
    </source>
</reference>
<dbReference type="Proteomes" id="UP000185283">
    <property type="component" value="Segment"/>
</dbReference>
<sequence length="369" mass="40284">MKTNTGGKPTANGTKIGQTVKTEAAGAMGSKYQVYYQWDGSEWNSISKSKYLESTPPGTFSYKTVAAPTLSSATGSRRYPRDAAMTANSDYVLFEFFEYQPPFQNINKGATKDSSTPLATYNESVSAERLYKGSETEQSIILYMPEDVSTGYKANWSGKAFSNIGRDALTTAGSGDFGEGMQNALNNAGTAFSQAVPNLGNKVIRDVISKITGESLSQNDVFGATRGVILNPNVELLFTGTDLRNISLNYKLVPRNALEATEIKEICKIFKRSMLPKFSKGTELNFSKGQNAANNFIKVPNVCRLTFMRGNGPNPDVAQYKMCAMTNVEINYTPDGTYATYDDGSMVAIGLSLSFQETKLIFSEEADKY</sequence>
<dbReference type="KEGG" id="vg:24172147"/>
<dbReference type="EMBL" id="KJ019156">
    <property type="protein sequence ID" value="AIX44922.1"/>
    <property type="molecule type" value="Genomic_DNA"/>
</dbReference>
<protein>
    <submittedName>
        <fullName evidence="3">Baseplate tail tube cap</fullName>
    </submittedName>
</protein>